<dbReference type="PANTHER" id="PTHR10639">
    <property type="entry name" value="CLATHRIN LIGHT CHAIN"/>
    <property type="match status" value="1"/>
</dbReference>
<dbReference type="PANTHER" id="PTHR10639:SF7">
    <property type="entry name" value="CLATHRIN LIGHT CHAIN"/>
    <property type="match status" value="1"/>
</dbReference>
<evidence type="ECO:0000256" key="1">
    <source>
        <dbReference type="ARBA" id="ARBA00004180"/>
    </source>
</evidence>
<evidence type="ECO:0000256" key="7">
    <source>
        <dbReference type="SAM" id="MobiDB-lite"/>
    </source>
</evidence>
<accession>A0A1E4TC71</accession>
<dbReference type="OrthoDB" id="5512at2759"/>
<evidence type="ECO:0000256" key="4">
    <source>
        <dbReference type="ARBA" id="ARBA00023176"/>
    </source>
</evidence>
<gene>
    <name evidence="8" type="ORF">CANCADRAFT_138900</name>
</gene>
<keyword evidence="9" id="KW-1185">Reference proteome</keyword>
<feature type="region of interest" description="Disordered" evidence="7">
    <location>
        <begin position="1"/>
        <end position="26"/>
    </location>
</feature>
<comment type="subcellular location">
    <subcellularLocation>
        <location evidence="1 6">Cytoplasmic vesicle membrane</location>
        <topology evidence="1 6">Peripheral membrane protein</topology>
        <orientation evidence="1 6">Cytoplasmic side</orientation>
    </subcellularLocation>
    <subcellularLocation>
        <location evidence="6">Membrane</location>
        <location evidence="6">Coated pit</location>
        <topology evidence="6">Peripheral membrane protein</topology>
        <orientation evidence="6">Cytoplasmic side</orientation>
    </subcellularLocation>
    <text evidence="6">Cytoplasmic face of coated pits and vesicles.</text>
</comment>
<dbReference type="GO" id="GO:0032050">
    <property type="term" value="F:clathrin heavy chain binding"/>
    <property type="evidence" value="ECO:0007669"/>
    <property type="project" value="TreeGrafter"/>
</dbReference>
<dbReference type="GO" id="GO:0072583">
    <property type="term" value="P:clathrin-dependent endocytosis"/>
    <property type="evidence" value="ECO:0007669"/>
    <property type="project" value="TreeGrafter"/>
</dbReference>
<organism evidence="8 9">
    <name type="scientific">Tortispora caseinolytica NRRL Y-17796</name>
    <dbReference type="NCBI Taxonomy" id="767744"/>
    <lineage>
        <taxon>Eukaryota</taxon>
        <taxon>Fungi</taxon>
        <taxon>Dikarya</taxon>
        <taxon>Ascomycota</taxon>
        <taxon>Saccharomycotina</taxon>
        <taxon>Trigonopsidomycetes</taxon>
        <taxon>Trigonopsidales</taxon>
        <taxon>Trigonopsidaceae</taxon>
        <taxon>Tortispora</taxon>
    </lineage>
</organism>
<evidence type="ECO:0000256" key="3">
    <source>
        <dbReference type="ARBA" id="ARBA00023136"/>
    </source>
</evidence>
<dbReference type="EMBL" id="KV453843">
    <property type="protein sequence ID" value="ODV89362.1"/>
    <property type="molecule type" value="Genomic_DNA"/>
</dbReference>
<name>A0A1E4TC71_9ASCO</name>
<dbReference type="GO" id="GO:0030132">
    <property type="term" value="C:clathrin coat of coated pit"/>
    <property type="evidence" value="ECO:0007669"/>
    <property type="project" value="InterPro"/>
</dbReference>
<dbReference type="AlphaFoldDB" id="A0A1E4TC71"/>
<comment type="similarity">
    <text evidence="2 6">Belongs to the clathrin light chain family.</text>
</comment>
<dbReference type="GO" id="GO:0006886">
    <property type="term" value="P:intracellular protein transport"/>
    <property type="evidence" value="ECO:0007669"/>
    <property type="project" value="InterPro"/>
</dbReference>
<evidence type="ECO:0000256" key="5">
    <source>
        <dbReference type="ARBA" id="ARBA00023329"/>
    </source>
</evidence>
<proteinExistence type="inferred from homology"/>
<keyword evidence="4 6" id="KW-0168">Coated pit</keyword>
<evidence type="ECO:0000313" key="8">
    <source>
        <dbReference type="EMBL" id="ODV89362.1"/>
    </source>
</evidence>
<sequence>MSKFPSLEEIESGKTEIIDIPDDADEADLVTREREALGADAEELIDDFPAVDDAGVESGEVATEFPPLEAEPTGNIVLTEQEPEVVSSEEPAPVREWRERQALAIERRDAQSAAEKEKTIKEAQQAIDDFYNNYNEKVSKGIEQVIKESEEFIAARDAEATGSPWSRIVKLIDVTDKAASGKRDKFRMRELLLSLKDDAKAPGGF</sequence>
<dbReference type="GO" id="GO:0030130">
    <property type="term" value="C:clathrin coat of trans-Golgi network vesicle"/>
    <property type="evidence" value="ECO:0007669"/>
    <property type="project" value="InterPro"/>
</dbReference>
<dbReference type="GO" id="GO:0005198">
    <property type="term" value="F:structural molecule activity"/>
    <property type="evidence" value="ECO:0007669"/>
    <property type="project" value="InterPro"/>
</dbReference>
<keyword evidence="5 6" id="KW-0968">Cytoplasmic vesicle</keyword>
<protein>
    <recommendedName>
        <fullName evidence="6">Clathrin light chain</fullName>
    </recommendedName>
</protein>
<dbReference type="InterPro" id="IPR000996">
    <property type="entry name" value="Clathrin_L-chain"/>
</dbReference>
<reference evidence="9" key="1">
    <citation type="submission" date="2016-02" db="EMBL/GenBank/DDBJ databases">
        <title>Comparative genomics of biotechnologically important yeasts.</title>
        <authorList>
            <consortium name="DOE Joint Genome Institute"/>
            <person name="Riley R."/>
            <person name="Haridas S."/>
            <person name="Wolfe K.H."/>
            <person name="Lopes M.R."/>
            <person name="Hittinger C.T."/>
            <person name="Goker M."/>
            <person name="Salamov A."/>
            <person name="Wisecaver J."/>
            <person name="Long T.M."/>
            <person name="Aerts A.L."/>
            <person name="Barry K."/>
            <person name="Choi C."/>
            <person name="Clum A."/>
            <person name="Coughlan A.Y."/>
            <person name="Deshpande S."/>
            <person name="Douglass A.P."/>
            <person name="Hanson S.J."/>
            <person name="Klenk H.-P."/>
            <person name="Labutti K."/>
            <person name="Lapidus A."/>
            <person name="Lindquist E."/>
            <person name="Lipzen A."/>
            <person name="Meier-Kolthoff J.P."/>
            <person name="Ohm R.A."/>
            <person name="Otillar R.P."/>
            <person name="Pangilinan J."/>
            <person name="Peng Y."/>
            <person name="Rokas A."/>
            <person name="Rosa C.A."/>
            <person name="Scheuner C."/>
            <person name="Sibirny A.A."/>
            <person name="Slot J.C."/>
            <person name="Stielow J.B."/>
            <person name="Sun H."/>
            <person name="Kurtzman C.P."/>
            <person name="Blackwell M."/>
            <person name="Jeffries T.W."/>
            <person name="Grigoriev I.V."/>
        </authorList>
    </citation>
    <scope>NUCLEOTIDE SEQUENCE [LARGE SCALE GENOMIC DNA]</scope>
    <source>
        <strain evidence="9">NRRL Y-17796</strain>
    </source>
</reference>
<keyword evidence="3 6" id="KW-0472">Membrane</keyword>
<evidence type="ECO:0000256" key="2">
    <source>
        <dbReference type="ARBA" id="ARBA00005263"/>
    </source>
</evidence>
<comment type="function">
    <text evidence="6">Clathrin is the major protein of the polyhedral coat of coated pits and vesicles.</text>
</comment>
<dbReference type="Proteomes" id="UP000095023">
    <property type="component" value="Unassembled WGS sequence"/>
</dbReference>
<evidence type="ECO:0000313" key="9">
    <source>
        <dbReference type="Proteomes" id="UP000095023"/>
    </source>
</evidence>
<evidence type="ECO:0000256" key="6">
    <source>
        <dbReference type="RuleBase" id="RU363137"/>
    </source>
</evidence>
<dbReference type="Pfam" id="PF01086">
    <property type="entry name" value="Clathrin_lg_ch"/>
    <property type="match status" value="1"/>
</dbReference>